<evidence type="ECO:0000313" key="2">
    <source>
        <dbReference type="EMBL" id="SVE47498.1"/>
    </source>
</evidence>
<keyword evidence="1" id="KW-0812">Transmembrane</keyword>
<feature type="transmembrane region" description="Helical" evidence="1">
    <location>
        <begin position="88"/>
        <end position="107"/>
    </location>
</feature>
<organism evidence="2">
    <name type="scientific">marine metagenome</name>
    <dbReference type="NCBI Taxonomy" id="408172"/>
    <lineage>
        <taxon>unclassified sequences</taxon>
        <taxon>metagenomes</taxon>
        <taxon>ecological metagenomes</taxon>
    </lineage>
</organism>
<keyword evidence="1" id="KW-0472">Membrane</keyword>
<evidence type="ECO:0008006" key="3">
    <source>
        <dbReference type="Google" id="ProtNLM"/>
    </source>
</evidence>
<name>A0A383DUI4_9ZZZZ</name>
<gene>
    <name evidence="2" type="ORF">METZ01_LOCUS500352</name>
</gene>
<feature type="transmembrane region" description="Helical" evidence="1">
    <location>
        <begin position="113"/>
        <end position="133"/>
    </location>
</feature>
<keyword evidence="1" id="KW-1133">Transmembrane helix</keyword>
<feature type="transmembrane region" description="Helical" evidence="1">
    <location>
        <begin position="12"/>
        <end position="31"/>
    </location>
</feature>
<reference evidence="2" key="1">
    <citation type="submission" date="2018-05" db="EMBL/GenBank/DDBJ databases">
        <authorList>
            <person name="Lanie J.A."/>
            <person name="Ng W.-L."/>
            <person name="Kazmierczak K.M."/>
            <person name="Andrzejewski T.M."/>
            <person name="Davidsen T.M."/>
            <person name="Wayne K.J."/>
            <person name="Tettelin H."/>
            <person name="Glass J.I."/>
            <person name="Rusch D."/>
            <person name="Podicherti R."/>
            <person name="Tsui H.-C.T."/>
            <person name="Winkler M.E."/>
        </authorList>
    </citation>
    <scope>NUCLEOTIDE SEQUENCE</scope>
</reference>
<dbReference type="Pfam" id="PF16316">
    <property type="entry name" value="DUF4956"/>
    <property type="match status" value="1"/>
</dbReference>
<evidence type="ECO:0000256" key="1">
    <source>
        <dbReference type="SAM" id="Phobius"/>
    </source>
</evidence>
<dbReference type="EMBL" id="UINC01219840">
    <property type="protein sequence ID" value="SVE47498.1"/>
    <property type="molecule type" value="Genomic_DNA"/>
</dbReference>
<dbReference type="AlphaFoldDB" id="A0A383DUI4"/>
<sequence length="211" mass="23563">MEYLLENLDKVYSIGLLLLSGFLVRTSLLTFGQTWVSSYSQFATFLLLPVITYVITSVISGNIALSLGMIGALSIVRFRNPVKSPFELVTFFLLITLGISASVAIKWTIFLTFTSLIIFLLLYLGNYFSLTLFNKPLYGISFNEGNTMSTLEIEVDSKKINLMGEPNLVGFSTSGSSTIYRFASNNRNDIKEMANKLSDNEEVKRLDLNLV</sequence>
<protein>
    <recommendedName>
        <fullName evidence="3">DUF4956 domain-containing protein</fullName>
    </recommendedName>
</protein>
<proteinExistence type="predicted"/>
<feature type="transmembrane region" description="Helical" evidence="1">
    <location>
        <begin position="51"/>
        <end position="76"/>
    </location>
</feature>
<dbReference type="InterPro" id="IPR032531">
    <property type="entry name" value="DUF4956"/>
</dbReference>
<accession>A0A383DUI4</accession>